<keyword evidence="6" id="KW-0449">Lipoprotein</keyword>
<keyword evidence="7" id="KW-0175">Coiled coil</keyword>
<reference evidence="10 11" key="1">
    <citation type="submission" date="2018-03" db="EMBL/GenBank/DDBJ databases">
        <title>Genomic Encyclopedia of Archaeal and Bacterial Type Strains, Phase II (KMG-II): from individual species to whole genera.</title>
        <authorList>
            <person name="Goeker M."/>
        </authorList>
    </citation>
    <scope>NUCLEOTIDE SEQUENCE [LARGE SCALE GENOMIC DNA]</scope>
    <source>
        <strain evidence="10 11">DSM 45601</strain>
    </source>
</reference>
<accession>A0A2T0PSG7</accession>
<comment type="subcellular location">
    <subcellularLocation>
        <location evidence="1">Cell membrane</location>
        <topology evidence="1">Lipid-anchor</topology>
    </subcellularLocation>
</comment>
<dbReference type="CDD" id="cd06354">
    <property type="entry name" value="PBP1_PrnA-like"/>
    <property type="match status" value="1"/>
</dbReference>
<protein>
    <submittedName>
        <fullName evidence="10">Nucleoside-binding protein</fullName>
    </submittedName>
</protein>
<gene>
    <name evidence="10" type="ORF">CLV72_11332</name>
</gene>
<sequence>MTKLASVAMAGALVMAAAACGGGEGGGTEGGGDGAARVGLAYDIGGRGDRSFNDAAYRGLEQVAEELDLEVQDLAAEADETDADKVARLQLMAEEGYNPIIAVGFAYSGAVAQVAAEYPDVQFAIVDDEANDLPNLTNLVFAEEQASFLAGAAAALATEEDHIGFVGGVENPLIQKFEAGYVAGAQHINPDIQIDIAYITQPPDFTGFTDPARGQAAAQGQYDAGADVVYHAAGASGNGVIDAAVANEQLVIGVDSDQYLTADPEEQPYILTSAVKLVDTAVFEFVQGAVNGTAEGGTVRFDLANEGVGYSRSNTELIGEYEEQLDELQQQIIDGEIEVPTEP</sequence>
<evidence type="ECO:0000256" key="6">
    <source>
        <dbReference type="ARBA" id="ARBA00023288"/>
    </source>
</evidence>
<feature type="coiled-coil region" evidence="7">
    <location>
        <begin position="311"/>
        <end position="338"/>
    </location>
</feature>
<dbReference type="PANTHER" id="PTHR34296">
    <property type="entry name" value="TRANSCRIPTIONAL ACTIVATOR PROTEIN MED"/>
    <property type="match status" value="1"/>
</dbReference>
<feature type="coiled-coil region" evidence="7">
    <location>
        <begin position="57"/>
        <end position="84"/>
    </location>
</feature>
<dbReference type="Proteomes" id="UP000237846">
    <property type="component" value="Unassembled WGS sequence"/>
</dbReference>
<dbReference type="InterPro" id="IPR028082">
    <property type="entry name" value="Peripla_BP_I"/>
</dbReference>
<feature type="chain" id="PRO_5038422165" evidence="8">
    <location>
        <begin position="20"/>
        <end position="343"/>
    </location>
</feature>
<feature type="domain" description="ABC transporter substrate-binding protein PnrA-like" evidence="9">
    <location>
        <begin position="43"/>
        <end position="341"/>
    </location>
</feature>
<dbReference type="PROSITE" id="PS51257">
    <property type="entry name" value="PROKAR_LIPOPROTEIN"/>
    <property type="match status" value="1"/>
</dbReference>
<proteinExistence type="inferred from homology"/>
<keyword evidence="3" id="KW-1003">Cell membrane</keyword>
<evidence type="ECO:0000256" key="8">
    <source>
        <dbReference type="SAM" id="SignalP"/>
    </source>
</evidence>
<evidence type="ECO:0000313" key="11">
    <source>
        <dbReference type="Proteomes" id="UP000237846"/>
    </source>
</evidence>
<dbReference type="OrthoDB" id="9784230at2"/>
<evidence type="ECO:0000256" key="3">
    <source>
        <dbReference type="ARBA" id="ARBA00022475"/>
    </source>
</evidence>
<keyword evidence="11" id="KW-1185">Reference proteome</keyword>
<dbReference type="Gene3D" id="3.40.50.2300">
    <property type="match status" value="2"/>
</dbReference>
<dbReference type="AlphaFoldDB" id="A0A2T0PSG7"/>
<organism evidence="10 11">
    <name type="scientific">Allonocardiopsis opalescens</name>
    <dbReference type="NCBI Taxonomy" id="1144618"/>
    <lineage>
        <taxon>Bacteria</taxon>
        <taxon>Bacillati</taxon>
        <taxon>Actinomycetota</taxon>
        <taxon>Actinomycetes</taxon>
        <taxon>Streptosporangiales</taxon>
        <taxon>Allonocardiopsis</taxon>
    </lineage>
</organism>
<dbReference type="Pfam" id="PF02608">
    <property type="entry name" value="Bmp"/>
    <property type="match status" value="1"/>
</dbReference>
<dbReference type="InterPro" id="IPR050957">
    <property type="entry name" value="BMP_lipoprotein"/>
</dbReference>
<dbReference type="SUPFAM" id="SSF53822">
    <property type="entry name" value="Periplasmic binding protein-like I"/>
    <property type="match status" value="1"/>
</dbReference>
<evidence type="ECO:0000313" key="10">
    <source>
        <dbReference type="EMBL" id="PRX91847.1"/>
    </source>
</evidence>
<feature type="signal peptide" evidence="8">
    <location>
        <begin position="1"/>
        <end position="19"/>
    </location>
</feature>
<dbReference type="PANTHER" id="PTHR34296:SF2">
    <property type="entry name" value="ABC TRANSPORTER GUANOSINE-BINDING PROTEIN NUPN"/>
    <property type="match status" value="1"/>
</dbReference>
<dbReference type="InterPro" id="IPR003760">
    <property type="entry name" value="PnrA-like"/>
</dbReference>
<evidence type="ECO:0000256" key="1">
    <source>
        <dbReference type="ARBA" id="ARBA00004193"/>
    </source>
</evidence>
<dbReference type="GO" id="GO:0005886">
    <property type="term" value="C:plasma membrane"/>
    <property type="evidence" value="ECO:0007669"/>
    <property type="project" value="UniProtKB-SubCell"/>
</dbReference>
<evidence type="ECO:0000256" key="2">
    <source>
        <dbReference type="ARBA" id="ARBA00008610"/>
    </source>
</evidence>
<keyword evidence="5" id="KW-0472">Membrane</keyword>
<name>A0A2T0PSG7_9ACTN</name>
<comment type="similarity">
    <text evidence="2">Belongs to the BMP lipoprotein family.</text>
</comment>
<evidence type="ECO:0000256" key="4">
    <source>
        <dbReference type="ARBA" id="ARBA00022729"/>
    </source>
</evidence>
<evidence type="ECO:0000259" key="9">
    <source>
        <dbReference type="Pfam" id="PF02608"/>
    </source>
</evidence>
<keyword evidence="4 8" id="KW-0732">Signal</keyword>
<dbReference type="EMBL" id="PVZC01000013">
    <property type="protein sequence ID" value="PRX91847.1"/>
    <property type="molecule type" value="Genomic_DNA"/>
</dbReference>
<evidence type="ECO:0000256" key="7">
    <source>
        <dbReference type="SAM" id="Coils"/>
    </source>
</evidence>
<comment type="caution">
    <text evidence="10">The sequence shown here is derived from an EMBL/GenBank/DDBJ whole genome shotgun (WGS) entry which is preliminary data.</text>
</comment>
<evidence type="ECO:0000256" key="5">
    <source>
        <dbReference type="ARBA" id="ARBA00023136"/>
    </source>
</evidence>